<gene>
    <name evidence="2" type="ORF">AVDCRST_MAG88-4307</name>
</gene>
<keyword evidence="1" id="KW-1133">Transmembrane helix</keyword>
<dbReference type="AlphaFoldDB" id="A0A6J4VVE8"/>
<keyword evidence="1" id="KW-0472">Membrane</keyword>
<proteinExistence type="predicted"/>
<reference evidence="2" key="1">
    <citation type="submission" date="2020-02" db="EMBL/GenBank/DDBJ databases">
        <authorList>
            <person name="Meier V. D."/>
        </authorList>
    </citation>
    <scope>NUCLEOTIDE SEQUENCE</scope>
    <source>
        <strain evidence="2">AVDCRST_MAG88</strain>
    </source>
</reference>
<feature type="non-terminal residue" evidence="2">
    <location>
        <position position="85"/>
    </location>
</feature>
<sequence length="85" mass="8945">MAGEQQAHGAVPKVGDRETDHIVGLTRIPISPRLRTILVLAALALLVLLLRATPGVLTVLLGGATLALVLSFPVRLLARLLPRGL</sequence>
<feature type="transmembrane region" description="Helical" evidence="1">
    <location>
        <begin position="34"/>
        <end position="50"/>
    </location>
</feature>
<organism evidence="2">
    <name type="scientific">uncultured Thermomicrobiales bacterium</name>
    <dbReference type="NCBI Taxonomy" id="1645740"/>
    <lineage>
        <taxon>Bacteria</taxon>
        <taxon>Pseudomonadati</taxon>
        <taxon>Thermomicrobiota</taxon>
        <taxon>Thermomicrobia</taxon>
        <taxon>Thermomicrobiales</taxon>
        <taxon>environmental samples</taxon>
    </lineage>
</organism>
<name>A0A6J4VVE8_9BACT</name>
<evidence type="ECO:0000256" key="1">
    <source>
        <dbReference type="SAM" id="Phobius"/>
    </source>
</evidence>
<feature type="transmembrane region" description="Helical" evidence="1">
    <location>
        <begin position="56"/>
        <end position="78"/>
    </location>
</feature>
<keyword evidence="1" id="KW-0812">Transmembrane</keyword>
<evidence type="ECO:0000313" key="2">
    <source>
        <dbReference type="EMBL" id="CAA9587999.1"/>
    </source>
</evidence>
<accession>A0A6J4VVE8</accession>
<protein>
    <submittedName>
        <fullName evidence="2">Uncharacterized protein</fullName>
    </submittedName>
</protein>
<dbReference type="EMBL" id="CADCWM010001079">
    <property type="protein sequence ID" value="CAA9587999.1"/>
    <property type="molecule type" value="Genomic_DNA"/>
</dbReference>